<dbReference type="RefSeq" id="WP_237388930.1">
    <property type="nucleotide sequence ID" value="NZ_BLJP01000009.1"/>
</dbReference>
<keyword evidence="2" id="KW-0964">Secreted</keyword>
<dbReference type="InterPro" id="IPR017996">
    <property type="entry name" value="MRJP/yellow-related"/>
</dbReference>
<evidence type="ECO:0000313" key="5">
    <source>
        <dbReference type="Proteomes" id="UP000548726"/>
    </source>
</evidence>
<comment type="subcellular location">
    <subcellularLocation>
        <location evidence="1">Secreted</location>
    </subcellularLocation>
</comment>
<sequence>MTSRPLSGCPPVIPSHAESFGPFGCDARNAAVARQRQGAGGLHGQAESQQQLGRRRLLSSLLLGGSIVPVAAGLLRVPEARAAQQPAQGTVQGAAQGGGTPTTGVNGDQGYESAGSFEIVADFYGPGPSGVVVTEEGRIFVGFPRHAVNHKGATLGELVQGRVVPWPTAALSLPSSAAPADRLMSIHGMTMDTQGRIWAIDDGKLAGQPLQPGAAKLVCFEPSTGRLVHKIVLKAPALLPDSHMNDLRVDLTHGQAGTAYVTDSSFGHSPALVVVDIASGQQRRVLATHPSTQAEPGFMAVVEGVPLVYTPGKPPRFVVGGADGITLSPKSDRLFYAPLTSRRLYSLPTALLADPTVTDAALAAAVKDEGEKGTADGLATDAQGRIYTTNFEQDSILRRNTDGFFDLMVHDPRVLSPDGIFCTKTHVYCTLGQWNRLASFNGGQDKRKPPYHLIRFPIEPVATYNAEEKI</sequence>
<protein>
    <recommendedName>
        <fullName evidence="6">Gluconolactonase</fullName>
    </recommendedName>
</protein>
<dbReference type="PANTHER" id="PTHR10009">
    <property type="entry name" value="PROTEIN YELLOW-RELATED"/>
    <property type="match status" value="1"/>
</dbReference>
<dbReference type="Pfam" id="PF03022">
    <property type="entry name" value="MRJP"/>
    <property type="match status" value="1"/>
</dbReference>
<dbReference type="Gene3D" id="2.120.10.30">
    <property type="entry name" value="TolB, C-terminal domain"/>
    <property type="match status" value="1"/>
</dbReference>
<dbReference type="PANTHER" id="PTHR10009:SF18">
    <property type="entry name" value="PROTEIN YELLOW-LIKE PROTEIN"/>
    <property type="match status" value="1"/>
</dbReference>
<name>A0A6V8IFQ7_9PROT</name>
<accession>A0A6V8IFQ7</accession>
<dbReference type="GO" id="GO:0005576">
    <property type="term" value="C:extracellular region"/>
    <property type="evidence" value="ECO:0007669"/>
    <property type="project" value="UniProtKB-SubCell"/>
</dbReference>
<evidence type="ECO:0000256" key="3">
    <source>
        <dbReference type="SAM" id="MobiDB-lite"/>
    </source>
</evidence>
<reference evidence="4 5" key="1">
    <citation type="journal article" date="2020" name="Cell Rep.">
        <title>Local necrotic cells trigger systemic immune activation via gut microbiome dysbiosis in Drosophila.</title>
        <authorList>
            <person name="Kosakamoto H."/>
            <person name="Yamauchi T."/>
            <person name="Akuzawa-Tokita Y."/>
            <person name="Nishimura K."/>
            <person name="Soga T."/>
            <person name="Murakami T."/>
            <person name="Mori H."/>
            <person name="Yamamoto K."/>
            <person name="Miyazaki R."/>
            <person name="Koto A."/>
            <person name="Miura M."/>
            <person name="Obata F."/>
        </authorList>
    </citation>
    <scope>NUCLEOTIDE SEQUENCE [LARGE SCALE GENOMIC DNA]</scope>
    <source>
        <strain evidence="4 5">Ai</strain>
    </source>
</reference>
<keyword evidence="5" id="KW-1185">Reference proteome</keyword>
<evidence type="ECO:0000313" key="4">
    <source>
        <dbReference type="EMBL" id="GFE94135.1"/>
    </source>
</evidence>
<feature type="region of interest" description="Disordered" evidence="3">
    <location>
        <begin position="86"/>
        <end position="111"/>
    </location>
</feature>
<evidence type="ECO:0000256" key="1">
    <source>
        <dbReference type="ARBA" id="ARBA00004613"/>
    </source>
</evidence>
<comment type="caution">
    <text evidence="4">The sequence shown here is derived from an EMBL/GenBank/DDBJ whole genome shotgun (WGS) entry which is preliminary data.</text>
</comment>
<proteinExistence type="predicted"/>
<dbReference type="EMBL" id="BLJP01000009">
    <property type="protein sequence ID" value="GFE94135.1"/>
    <property type="molecule type" value="Genomic_DNA"/>
</dbReference>
<organism evidence="4 5">
    <name type="scientific">Acetobacter persici</name>
    <dbReference type="NCBI Taxonomy" id="1076596"/>
    <lineage>
        <taxon>Bacteria</taxon>
        <taxon>Pseudomonadati</taxon>
        <taxon>Pseudomonadota</taxon>
        <taxon>Alphaproteobacteria</taxon>
        <taxon>Acetobacterales</taxon>
        <taxon>Acetobacteraceae</taxon>
        <taxon>Acetobacter</taxon>
    </lineage>
</organism>
<dbReference type="Proteomes" id="UP000548726">
    <property type="component" value="Unassembled WGS sequence"/>
</dbReference>
<dbReference type="SUPFAM" id="SSF63829">
    <property type="entry name" value="Calcium-dependent phosphotriesterase"/>
    <property type="match status" value="1"/>
</dbReference>
<dbReference type="InterPro" id="IPR011042">
    <property type="entry name" value="6-blade_b-propeller_TolB-like"/>
</dbReference>
<dbReference type="AlphaFoldDB" id="A0A6V8IFQ7"/>
<evidence type="ECO:0008006" key="6">
    <source>
        <dbReference type="Google" id="ProtNLM"/>
    </source>
</evidence>
<evidence type="ECO:0000256" key="2">
    <source>
        <dbReference type="ARBA" id="ARBA00022525"/>
    </source>
</evidence>
<gene>
    <name evidence="4" type="ORF">DmAi_21940</name>
</gene>